<evidence type="ECO:0000256" key="8">
    <source>
        <dbReference type="ARBA" id="ARBA00023136"/>
    </source>
</evidence>
<reference evidence="12 13" key="1">
    <citation type="journal article" date="2018" name="Proc. Natl. Acad. Sci. U.S.A.">
        <title>Draft genome sequence of Camellia sinensis var. sinensis provides insights into the evolution of the tea genome and tea quality.</title>
        <authorList>
            <person name="Wei C."/>
            <person name="Yang H."/>
            <person name="Wang S."/>
            <person name="Zhao J."/>
            <person name="Liu C."/>
            <person name="Gao L."/>
            <person name="Xia E."/>
            <person name="Lu Y."/>
            <person name="Tai Y."/>
            <person name="She G."/>
            <person name="Sun J."/>
            <person name="Cao H."/>
            <person name="Tong W."/>
            <person name="Gao Q."/>
            <person name="Li Y."/>
            <person name="Deng W."/>
            <person name="Jiang X."/>
            <person name="Wang W."/>
            <person name="Chen Q."/>
            <person name="Zhang S."/>
            <person name="Li H."/>
            <person name="Wu J."/>
            <person name="Wang P."/>
            <person name="Li P."/>
            <person name="Shi C."/>
            <person name="Zheng F."/>
            <person name="Jian J."/>
            <person name="Huang B."/>
            <person name="Shan D."/>
            <person name="Shi M."/>
            <person name="Fang C."/>
            <person name="Yue Y."/>
            <person name="Li F."/>
            <person name="Li D."/>
            <person name="Wei S."/>
            <person name="Han B."/>
            <person name="Jiang C."/>
            <person name="Yin Y."/>
            <person name="Xia T."/>
            <person name="Zhang Z."/>
            <person name="Bennetzen J.L."/>
            <person name="Zhao S."/>
            <person name="Wan X."/>
        </authorList>
    </citation>
    <scope>NUCLEOTIDE SEQUENCE [LARGE SCALE GENOMIC DNA]</scope>
    <source>
        <strain evidence="13">cv. Shuchazao</strain>
        <tissue evidence="12">Leaf</tissue>
    </source>
</reference>
<proteinExistence type="inferred from homology"/>
<keyword evidence="5 10" id="KW-0812">Transmembrane</keyword>
<dbReference type="PIRSF" id="PIRSF037006">
    <property type="entry name" value="Wax_synthase"/>
    <property type="match status" value="1"/>
</dbReference>
<evidence type="ECO:0000256" key="6">
    <source>
        <dbReference type="ARBA" id="ARBA00022989"/>
    </source>
</evidence>
<dbReference type="PANTHER" id="PTHR31595:SF57">
    <property type="entry name" value="OS04G0481900 PROTEIN"/>
    <property type="match status" value="1"/>
</dbReference>
<feature type="domain" description="Wax synthase" evidence="11">
    <location>
        <begin position="183"/>
        <end position="267"/>
    </location>
</feature>
<keyword evidence="6 10" id="KW-1133">Transmembrane helix</keyword>
<feature type="transmembrane region" description="Helical" evidence="10">
    <location>
        <begin position="117"/>
        <end position="136"/>
    </location>
</feature>
<dbReference type="GO" id="GO:0016020">
    <property type="term" value="C:membrane"/>
    <property type="evidence" value="ECO:0007669"/>
    <property type="project" value="UniProtKB-SubCell"/>
</dbReference>
<dbReference type="InterPro" id="IPR044851">
    <property type="entry name" value="Wax_synthase"/>
</dbReference>
<dbReference type="EMBL" id="SDRB02009346">
    <property type="protein sequence ID" value="THG08379.1"/>
    <property type="molecule type" value="Genomic_DNA"/>
</dbReference>
<feature type="transmembrane region" description="Helical" evidence="10">
    <location>
        <begin position="290"/>
        <end position="310"/>
    </location>
</feature>
<keyword evidence="7" id="KW-0443">Lipid metabolism</keyword>
<dbReference type="STRING" id="542762.A0A4S4DY73"/>
<comment type="pathway">
    <text evidence="2">Secondary metabolite biosynthesis.</text>
</comment>
<evidence type="ECO:0000259" key="11">
    <source>
        <dbReference type="Pfam" id="PF13813"/>
    </source>
</evidence>
<protein>
    <recommendedName>
        <fullName evidence="11">Wax synthase domain-containing protein</fullName>
    </recommendedName>
</protein>
<evidence type="ECO:0000256" key="2">
    <source>
        <dbReference type="ARBA" id="ARBA00005179"/>
    </source>
</evidence>
<keyword evidence="13" id="KW-1185">Reference proteome</keyword>
<evidence type="ECO:0000256" key="10">
    <source>
        <dbReference type="SAM" id="Phobius"/>
    </source>
</evidence>
<evidence type="ECO:0000256" key="3">
    <source>
        <dbReference type="ARBA" id="ARBA00007282"/>
    </source>
</evidence>
<dbReference type="InterPro" id="IPR032805">
    <property type="entry name" value="Wax_synthase_dom"/>
</dbReference>
<evidence type="ECO:0000256" key="7">
    <source>
        <dbReference type="ARBA" id="ARBA00023098"/>
    </source>
</evidence>
<gene>
    <name evidence="12" type="ORF">TEA_012752</name>
</gene>
<dbReference type="PANTHER" id="PTHR31595">
    <property type="entry name" value="LONG-CHAIN-ALCOHOL O-FATTY-ACYLTRANSFERASE 3-RELATED"/>
    <property type="match status" value="1"/>
</dbReference>
<organism evidence="12 13">
    <name type="scientific">Camellia sinensis var. sinensis</name>
    <name type="common">China tea</name>
    <dbReference type="NCBI Taxonomy" id="542762"/>
    <lineage>
        <taxon>Eukaryota</taxon>
        <taxon>Viridiplantae</taxon>
        <taxon>Streptophyta</taxon>
        <taxon>Embryophyta</taxon>
        <taxon>Tracheophyta</taxon>
        <taxon>Spermatophyta</taxon>
        <taxon>Magnoliopsida</taxon>
        <taxon>eudicotyledons</taxon>
        <taxon>Gunneridae</taxon>
        <taxon>Pentapetalae</taxon>
        <taxon>asterids</taxon>
        <taxon>Ericales</taxon>
        <taxon>Theaceae</taxon>
        <taxon>Camellia</taxon>
    </lineage>
</organism>
<name>A0A4S4DY73_CAMSN</name>
<dbReference type="Pfam" id="PF13813">
    <property type="entry name" value="MBOAT_2"/>
    <property type="match status" value="1"/>
</dbReference>
<accession>A0A4S4DY73</accession>
<comment type="subcellular location">
    <subcellularLocation>
        <location evidence="1">Membrane</location>
        <topology evidence="1">Multi-pass membrane protein</topology>
    </subcellularLocation>
</comment>
<evidence type="ECO:0000313" key="12">
    <source>
        <dbReference type="EMBL" id="THG08379.1"/>
    </source>
</evidence>
<evidence type="ECO:0000256" key="9">
    <source>
        <dbReference type="ARBA" id="ARBA00023315"/>
    </source>
</evidence>
<keyword evidence="4" id="KW-0808">Transferase</keyword>
<feature type="transmembrane region" description="Helical" evidence="10">
    <location>
        <begin position="6"/>
        <end position="24"/>
    </location>
</feature>
<dbReference type="AlphaFoldDB" id="A0A4S4DY73"/>
<comment type="caution">
    <text evidence="12">The sequence shown here is derived from an EMBL/GenBank/DDBJ whole genome shotgun (WGS) entry which is preliminary data.</text>
</comment>
<dbReference type="Proteomes" id="UP000306102">
    <property type="component" value="Unassembled WGS sequence"/>
</dbReference>
<dbReference type="GO" id="GO:0006629">
    <property type="term" value="P:lipid metabolic process"/>
    <property type="evidence" value="ECO:0007669"/>
    <property type="project" value="UniProtKB-KW"/>
</dbReference>
<dbReference type="InterPro" id="IPR017088">
    <property type="entry name" value="Wax_synthase_Magnoliopsida"/>
</dbReference>
<evidence type="ECO:0000256" key="4">
    <source>
        <dbReference type="ARBA" id="ARBA00022679"/>
    </source>
</evidence>
<evidence type="ECO:0000256" key="1">
    <source>
        <dbReference type="ARBA" id="ARBA00004141"/>
    </source>
</evidence>
<feature type="transmembrane region" description="Helical" evidence="10">
    <location>
        <begin position="142"/>
        <end position="166"/>
    </location>
</feature>
<sequence>MEGEIKNLLQVWFSIAASLCYCYFISSKLPKGKHRLLSLLPIFFLFTLLPLHLSSAFVASVTAFFITWLASFKLLLFSFDLGPLSSNPPQPLFLFIIIACLPIRTKQISETSSKPTNLPLNLASELVVLSLLIGVVHDYRELLHSTILLILYCCMVFLMVDVLVALSNAAVRATVGLELEPPSDEPYLSTSLQDFWARRWNLMVTNTLRHTIYKPVRSACEPILGREWASLPAVLSAFLVSGLMHELLFYYVTRVSPSWETTGFFVLHGVCVVLEACVKRKVTGRWRLHWAVSGPLTVGFVVGSSFWLFFPPLLRNGADVKVLNEFKFFVNFVKRNLILIGQKIVW</sequence>
<comment type="similarity">
    <text evidence="3">Belongs to the wax synthase family.</text>
</comment>
<feature type="transmembrane region" description="Helical" evidence="10">
    <location>
        <begin position="36"/>
        <end position="69"/>
    </location>
</feature>
<evidence type="ECO:0000256" key="5">
    <source>
        <dbReference type="ARBA" id="ARBA00022692"/>
    </source>
</evidence>
<dbReference type="GO" id="GO:0008374">
    <property type="term" value="F:O-acyltransferase activity"/>
    <property type="evidence" value="ECO:0007669"/>
    <property type="project" value="InterPro"/>
</dbReference>
<evidence type="ECO:0000313" key="13">
    <source>
        <dbReference type="Proteomes" id="UP000306102"/>
    </source>
</evidence>
<keyword evidence="8 10" id="KW-0472">Membrane</keyword>
<feature type="transmembrane region" description="Helical" evidence="10">
    <location>
        <begin position="89"/>
        <end position="105"/>
    </location>
</feature>
<keyword evidence="9" id="KW-0012">Acyltransferase</keyword>